<gene>
    <name evidence="3" type="ORF">KGA66_10030</name>
</gene>
<evidence type="ECO:0000313" key="3">
    <source>
        <dbReference type="EMBL" id="MBS2963384.1"/>
    </source>
</evidence>
<dbReference type="Proteomes" id="UP000677913">
    <property type="component" value="Unassembled WGS sequence"/>
</dbReference>
<dbReference type="PANTHER" id="PTHR11895:SF7">
    <property type="entry name" value="GLUTAMYL-TRNA(GLN) AMIDOTRANSFERASE SUBUNIT A, MITOCHONDRIAL"/>
    <property type="match status" value="1"/>
</dbReference>
<comment type="similarity">
    <text evidence="1">Belongs to the amidase family.</text>
</comment>
<dbReference type="PANTHER" id="PTHR11895">
    <property type="entry name" value="TRANSAMIDASE"/>
    <property type="match status" value="1"/>
</dbReference>
<evidence type="ECO:0000259" key="2">
    <source>
        <dbReference type="Pfam" id="PF01425"/>
    </source>
</evidence>
<dbReference type="InterPro" id="IPR036928">
    <property type="entry name" value="AS_sf"/>
</dbReference>
<proteinExistence type="inferred from homology"/>
<name>A0A8J8BE31_9ACTN</name>
<dbReference type="Pfam" id="PF01425">
    <property type="entry name" value="Amidase"/>
    <property type="match status" value="1"/>
</dbReference>
<accession>A0A8J8BE31</accession>
<keyword evidence="4" id="KW-1185">Reference proteome</keyword>
<dbReference type="InterPro" id="IPR023631">
    <property type="entry name" value="Amidase_dom"/>
</dbReference>
<dbReference type="RefSeq" id="WP_211467034.1">
    <property type="nucleotide sequence ID" value="NZ_JAGSXH010000025.1"/>
</dbReference>
<sequence length="467" mass="48472">MDTEPDTWIGRSAQQIADAVRAGRAKPRDVALEHLERIERLNARLCAFRVIRREAALAEADALAARPDLAALPLAGVPIAIKDNVAVAGEQTRNGSAASAESVNAADHPIVARLRAAGAIVVGLTNVPELCLMPMTDSVHGIARNPWDRQRTPGGSSGGSAAAVAAALVPIAHGNDGLGSIRIPASLCGLVGIKPGTGVVPAVLGGDGRPGWYGLSENGPLATTVRDAALALGVMADDPQLARLDEAQGIRVALSVQPTQAGLPIGGESRAAVLDTGSLLSELGRGHLVSRHAARYPVWLGPAVLRTWYSCAHLDARALDRAKLDRSTRGMAAAGRALEAARLGGGGSRARWRDGAADRFFGDHDVLVLPSVPVRAPLARRYGERPAARNTVTGVMVGHLCGPWNVAGWPAMNVPAGIGASGLPVGVQLVARPGGERVLLSLAAQIEAARPWPRHAPEYAVWRDPSG</sequence>
<protein>
    <submittedName>
        <fullName evidence="3">Amidase</fullName>
    </submittedName>
</protein>
<feature type="domain" description="Amidase" evidence="2">
    <location>
        <begin position="32"/>
        <end position="440"/>
    </location>
</feature>
<dbReference type="SUPFAM" id="SSF75304">
    <property type="entry name" value="Amidase signature (AS) enzymes"/>
    <property type="match status" value="1"/>
</dbReference>
<dbReference type="EMBL" id="JAGSXH010000025">
    <property type="protein sequence ID" value="MBS2963384.1"/>
    <property type="molecule type" value="Genomic_DNA"/>
</dbReference>
<organism evidence="3 4">
    <name type="scientific">Actinocrinis puniceicyclus</name>
    <dbReference type="NCBI Taxonomy" id="977794"/>
    <lineage>
        <taxon>Bacteria</taxon>
        <taxon>Bacillati</taxon>
        <taxon>Actinomycetota</taxon>
        <taxon>Actinomycetes</taxon>
        <taxon>Catenulisporales</taxon>
        <taxon>Actinospicaceae</taxon>
        <taxon>Actinocrinis</taxon>
    </lineage>
</organism>
<evidence type="ECO:0000313" key="4">
    <source>
        <dbReference type="Proteomes" id="UP000677913"/>
    </source>
</evidence>
<dbReference type="GO" id="GO:0003824">
    <property type="term" value="F:catalytic activity"/>
    <property type="evidence" value="ECO:0007669"/>
    <property type="project" value="InterPro"/>
</dbReference>
<dbReference type="InterPro" id="IPR000120">
    <property type="entry name" value="Amidase"/>
</dbReference>
<dbReference type="Gene3D" id="3.90.1300.10">
    <property type="entry name" value="Amidase signature (AS) domain"/>
    <property type="match status" value="1"/>
</dbReference>
<evidence type="ECO:0000256" key="1">
    <source>
        <dbReference type="ARBA" id="ARBA00009199"/>
    </source>
</evidence>
<dbReference type="AlphaFoldDB" id="A0A8J8BE31"/>
<reference evidence="3" key="1">
    <citation type="submission" date="2021-04" db="EMBL/GenBank/DDBJ databases">
        <title>Genome based classification of Actinospica acidithermotolerans sp. nov., an actinobacterium isolated from an Indonesian hot spring.</title>
        <authorList>
            <person name="Kusuma A.B."/>
            <person name="Putra K.E."/>
            <person name="Nafisah S."/>
            <person name="Loh J."/>
            <person name="Nouioui I."/>
            <person name="Goodfellow M."/>
        </authorList>
    </citation>
    <scope>NUCLEOTIDE SEQUENCE</scope>
    <source>
        <strain evidence="3">DSM 45618</strain>
    </source>
</reference>
<comment type="caution">
    <text evidence="3">The sequence shown here is derived from an EMBL/GenBank/DDBJ whole genome shotgun (WGS) entry which is preliminary data.</text>
</comment>